<gene>
    <name evidence="7" type="ORF">CTI11_21345</name>
</gene>
<evidence type="ECO:0000256" key="1">
    <source>
        <dbReference type="ARBA" id="ARBA00011975"/>
    </source>
</evidence>
<keyword evidence="2 7" id="KW-0489">Methyltransferase</keyword>
<comment type="caution">
    <text evidence="7">The sequence shown here is derived from an EMBL/GenBank/DDBJ whole genome shotgun (WGS) entry which is preliminary data.</text>
</comment>
<sequence>MLTPQFLLPLAAKLVIDLFAGGGGASTGIEQAIGRPVDVAINHDADAIGMHEVNHPQTRHYRSDIREVDPLAVTRGEVVGLLHASPDCTHHSQALGGQPRNGEIRSLAWIVIRWAGKTQPDVITLENVEQMMQWSPLIAKRDPATGRAITLDRITDHATGKATFRVAEPGEVVPRRNQFLVPDPKHKGRNWRHFIQALRDLGYKVEWRVICNATLGSRSTRTRLYLIARRDGLPIVWPAQTHWKNPKPGQKPFRQAAECIDWSIPGQSIFGRKKELVPATMRRIAHGLDKFVLNTLQPFIVNMAHGGKIEMLDRPMSTIATEKGGCRALVSPTLIQMGYGEAKGQAPRVLDLSQPLGTVTAGGIKHAVSSAYLVQAGHGEGKDGGKRWSHGANDIRGPLGTVTASGGGQSLASAFMVQANGGFNSTPARNLRDPVSTVTTSGSQQQLIAAHLTALGQNAIGSDLRDPAQTVLAGATRFGLVQYHLSPEQEAGALRCAAFLMRYHASGGQWADLRDPMTTITTRDRLALVTVWLKGEPWVIVDITLRMLVPRELYNAQDFPPGYVIDRTASGKPLTKTAQVKMVGNSVSPVPMEQIVSLNSPESTAWQLRRAA</sequence>
<dbReference type="GO" id="GO:0003677">
    <property type="term" value="F:DNA binding"/>
    <property type="evidence" value="ECO:0007669"/>
    <property type="project" value="TreeGrafter"/>
</dbReference>
<evidence type="ECO:0000313" key="7">
    <source>
        <dbReference type="EMBL" id="PII34377.1"/>
    </source>
</evidence>
<organism evidence="7">
    <name type="scientific">Chryseobacterium sp. B5</name>
    <dbReference type="NCBI Taxonomy" id="2050562"/>
    <lineage>
        <taxon>Bacteria</taxon>
        <taxon>Pseudomonadati</taxon>
        <taxon>Bacteroidota</taxon>
        <taxon>Flavobacteriia</taxon>
        <taxon>Flavobacteriales</taxon>
        <taxon>Weeksellaceae</taxon>
        <taxon>Chryseobacterium group</taxon>
        <taxon>Chryseobacterium</taxon>
    </lineage>
</organism>
<dbReference type="PANTHER" id="PTHR10629">
    <property type="entry name" value="CYTOSINE-SPECIFIC METHYLTRANSFERASE"/>
    <property type="match status" value="1"/>
</dbReference>
<evidence type="ECO:0000256" key="3">
    <source>
        <dbReference type="ARBA" id="ARBA00022679"/>
    </source>
</evidence>
<proteinExistence type="predicted"/>
<dbReference type="InterPro" id="IPR001525">
    <property type="entry name" value="C5_MeTfrase"/>
</dbReference>
<keyword evidence="3" id="KW-0808">Transferase</keyword>
<evidence type="ECO:0000256" key="2">
    <source>
        <dbReference type="ARBA" id="ARBA00022603"/>
    </source>
</evidence>
<protein>
    <recommendedName>
        <fullName evidence="1">DNA (cytosine-5-)-methyltransferase</fullName>
        <ecNumber evidence="1">2.1.1.37</ecNumber>
    </recommendedName>
</protein>
<dbReference type="GO" id="GO:0044027">
    <property type="term" value="P:negative regulation of gene expression via chromosomal CpG island methylation"/>
    <property type="evidence" value="ECO:0007669"/>
    <property type="project" value="TreeGrafter"/>
</dbReference>
<keyword evidence="4" id="KW-0949">S-adenosyl-L-methionine</keyword>
<dbReference type="AlphaFoldDB" id="A0A2G7T5M6"/>
<dbReference type="GO" id="GO:0009307">
    <property type="term" value="P:DNA restriction-modification system"/>
    <property type="evidence" value="ECO:0007669"/>
    <property type="project" value="UniProtKB-KW"/>
</dbReference>
<keyword evidence="5" id="KW-0680">Restriction system</keyword>
<accession>A0A2G7T5M6</accession>
<dbReference type="GO" id="GO:0032259">
    <property type="term" value="P:methylation"/>
    <property type="evidence" value="ECO:0007669"/>
    <property type="project" value="UniProtKB-KW"/>
</dbReference>
<evidence type="ECO:0000256" key="6">
    <source>
        <dbReference type="ARBA" id="ARBA00047422"/>
    </source>
</evidence>
<reference evidence="7" key="1">
    <citation type="submission" date="2017-10" db="EMBL/GenBank/DDBJ databases">
        <title>Chryseobacterium sp. B5 is a hydrocarbonoclastic and plant growth promoting bacterium.</title>
        <authorList>
            <person name="Thijs S."/>
            <person name="Gkorezis P."/>
            <person name="Van Hamme J."/>
        </authorList>
    </citation>
    <scope>NUCLEOTIDE SEQUENCE</scope>
    <source>
        <strain evidence="7">B5</strain>
    </source>
</reference>
<dbReference type="PANTHER" id="PTHR10629:SF52">
    <property type="entry name" value="DNA (CYTOSINE-5)-METHYLTRANSFERASE 1"/>
    <property type="match status" value="1"/>
</dbReference>
<dbReference type="EMBL" id="PEKC01000108">
    <property type="protein sequence ID" value="PII34377.1"/>
    <property type="molecule type" value="Genomic_DNA"/>
</dbReference>
<dbReference type="PRINTS" id="PR00105">
    <property type="entry name" value="C5METTRFRASE"/>
</dbReference>
<dbReference type="InterPro" id="IPR050390">
    <property type="entry name" value="C5-Methyltransferase"/>
</dbReference>
<dbReference type="GO" id="GO:0003886">
    <property type="term" value="F:DNA (cytosine-5-)-methyltransferase activity"/>
    <property type="evidence" value="ECO:0007669"/>
    <property type="project" value="UniProtKB-EC"/>
</dbReference>
<evidence type="ECO:0000256" key="4">
    <source>
        <dbReference type="ARBA" id="ARBA00022691"/>
    </source>
</evidence>
<dbReference type="SUPFAM" id="SSF53335">
    <property type="entry name" value="S-adenosyl-L-methionine-dependent methyltransferases"/>
    <property type="match status" value="1"/>
</dbReference>
<dbReference type="Pfam" id="PF00145">
    <property type="entry name" value="DNA_methylase"/>
    <property type="match status" value="2"/>
</dbReference>
<dbReference type="Gene3D" id="3.40.50.150">
    <property type="entry name" value="Vaccinia Virus protein VP39"/>
    <property type="match status" value="1"/>
</dbReference>
<comment type="catalytic activity">
    <reaction evidence="6">
        <text>a 2'-deoxycytidine in DNA + S-adenosyl-L-methionine = a 5-methyl-2'-deoxycytidine in DNA + S-adenosyl-L-homocysteine + H(+)</text>
        <dbReference type="Rhea" id="RHEA:13681"/>
        <dbReference type="Rhea" id="RHEA-COMP:11369"/>
        <dbReference type="Rhea" id="RHEA-COMP:11370"/>
        <dbReference type="ChEBI" id="CHEBI:15378"/>
        <dbReference type="ChEBI" id="CHEBI:57856"/>
        <dbReference type="ChEBI" id="CHEBI:59789"/>
        <dbReference type="ChEBI" id="CHEBI:85452"/>
        <dbReference type="ChEBI" id="CHEBI:85454"/>
        <dbReference type="EC" id="2.1.1.37"/>
    </reaction>
</comment>
<dbReference type="Gene3D" id="3.90.120.10">
    <property type="entry name" value="DNA Methylase, subunit A, domain 2"/>
    <property type="match status" value="1"/>
</dbReference>
<dbReference type="EC" id="2.1.1.37" evidence="1"/>
<evidence type="ECO:0000256" key="5">
    <source>
        <dbReference type="ARBA" id="ARBA00022747"/>
    </source>
</evidence>
<name>A0A2G7T5M6_9FLAO</name>
<dbReference type="InterPro" id="IPR029063">
    <property type="entry name" value="SAM-dependent_MTases_sf"/>
</dbReference>